<dbReference type="RefSeq" id="WP_015691208.1">
    <property type="nucleotide sequence ID" value="NC_016940.1"/>
</dbReference>
<dbReference type="EMBL" id="CP002831">
    <property type="protein sequence ID" value="AFC23556.1"/>
    <property type="molecule type" value="Genomic_DNA"/>
</dbReference>
<gene>
    <name evidence="1" type="ordered locus">SGRA_0818</name>
</gene>
<dbReference type="HOGENOM" id="CLU_1488058_0_0_10"/>
<dbReference type="AlphaFoldDB" id="H6L219"/>
<evidence type="ECO:0000313" key="2">
    <source>
        <dbReference type="Proteomes" id="UP000007519"/>
    </source>
</evidence>
<dbReference type="KEGG" id="sgn:SGRA_0818"/>
<keyword evidence="2" id="KW-1185">Reference proteome</keyword>
<organism evidence="1 2">
    <name type="scientific">Saprospira grandis (strain Lewin)</name>
    <dbReference type="NCBI Taxonomy" id="984262"/>
    <lineage>
        <taxon>Bacteria</taxon>
        <taxon>Pseudomonadati</taxon>
        <taxon>Bacteroidota</taxon>
        <taxon>Saprospiria</taxon>
        <taxon>Saprospirales</taxon>
        <taxon>Saprospiraceae</taxon>
        <taxon>Saprospira</taxon>
    </lineage>
</organism>
<evidence type="ECO:0000313" key="1">
    <source>
        <dbReference type="EMBL" id="AFC23556.1"/>
    </source>
</evidence>
<accession>H6L219</accession>
<protein>
    <submittedName>
        <fullName evidence="1">Uncharacterized protein</fullName>
    </submittedName>
</protein>
<name>H6L219_SAPGL</name>
<dbReference type="OrthoDB" id="9822458at2"/>
<dbReference type="Proteomes" id="UP000007519">
    <property type="component" value="Chromosome"/>
</dbReference>
<reference evidence="1 2" key="1">
    <citation type="journal article" date="2012" name="Stand. Genomic Sci.">
        <title>Complete genome sequencing and analysis of Saprospira grandis str. Lewin, a predatory marine bacterium.</title>
        <authorList>
            <person name="Saw J.H."/>
            <person name="Yuryev A."/>
            <person name="Kanbe M."/>
            <person name="Hou S."/>
            <person name="Young A.G."/>
            <person name="Aizawa S."/>
            <person name="Alam M."/>
        </authorList>
    </citation>
    <scope>NUCLEOTIDE SEQUENCE [LARGE SCALE GENOMIC DNA]</scope>
    <source>
        <strain evidence="1 2">Lewin</strain>
    </source>
</reference>
<proteinExistence type="predicted"/>
<dbReference type="STRING" id="984262.SGRA_0818"/>
<sequence>MQPSKKLSIHKICNYFTGYELINYIYWQEQAVGKNKSILSKKAAVSESLPQLWIHNKEKGQQYDLLGQLDLVEGEYAEGFLIQHLDFSDERSWRFNGYAYQQHILNDYNFMHKDFLEGQILVWSRAEEQRRFWLLDSLGQKHQFLLSTAAKVDWRIDVRSRELQVYQLDAEKGLVIKTVKL</sequence>